<evidence type="ECO:0000256" key="1">
    <source>
        <dbReference type="SAM" id="MobiDB-lite"/>
    </source>
</evidence>
<reference evidence="2" key="1">
    <citation type="submission" date="2021-02" db="EMBL/GenBank/DDBJ databases">
        <authorList>
            <person name="Nowell W R."/>
        </authorList>
    </citation>
    <scope>NUCLEOTIDE SEQUENCE</scope>
</reference>
<evidence type="ECO:0000313" key="2">
    <source>
        <dbReference type="EMBL" id="CAF4708954.1"/>
    </source>
</evidence>
<proteinExistence type="predicted"/>
<gene>
    <name evidence="2" type="ORF">SMN809_LOCUS43356</name>
</gene>
<feature type="compositionally biased region" description="Basic and acidic residues" evidence="1">
    <location>
        <begin position="1"/>
        <end position="11"/>
    </location>
</feature>
<feature type="non-terminal residue" evidence="2">
    <location>
        <position position="80"/>
    </location>
</feature>
<accession>A0A8S3A8Q1</accession>
<name>A0A8S3A8Q1_9BILA</name>
<dbReference type="AlphaFoldDB" id="A0A8S3A8Q1"/>
<feature type="compositionally biased region" description="Acidic residues" evidence="1">
    <location>
        <begin position="71"/>
        <end position="80"/>
    </location>
</feature>
<feature type="region of interest" description="Disordered" evidence="1">
    <location>
        <begin position="38"/>
        <end position="80"/>
    </location>
</feature>
<feature type="region of interest" description="Disordered" evidence="1">
    <location>
        <begin position="1"/>
        <end position="24"/>
    </location>
</feature>
<protein>
    <submittedName>
        <fullName evidence="2">Uncharacterized protein</fullName>
    </submittedName>
</protein>
<organism evidence="2 3">
    <name type="scientific">Rotaria magnacalcarata</name>
    <dbReference type="NCBI Taxonomy" id="392030"/>
    <lineage>
        <taxon>Eukaryota</taxon>
        <taxon>Metazoa</taxon>
        <taxon>Spiralia</taxon>
        <taxon>Gnathifera</taxon>
        <taxon>Rotifera</taxon>
        <taxon>Eurotatoria</taxon>
        <taxon>Bdelloidea</taxon>
        <taxon>Philodinida</taxon>
        <taxon>Philodinidae</taxon>
        <taxon>Rotaria</taxon>
    </lineage>
</organism>
<sequence length="80" mass="9273">SSKSANGKENKSNPGNNVTKPKVGWAYRYRISRYNEAQKIQQNKNKIKGEGKSKHSQQQRQSKSKRKLLEYDSDQDSSWD</sequence>
<feature type="non-terminal residue" evidence="2">
    <location>
        <position position="1"/>
    </location>
</feature>
<dbReference type="EMBL" id="CAJOBI010127658">
    <property type="protein sequence ID" value="CAF4708954.1"/>
    <property type="molecule type" value="Genomic_DNA"/>
</dbReference>
<dbReference type="Proteomes" id="UP000676336">
    <property type="component" value="Unassembled WGS sequence"/>
</dbReference>
<evidence type="ECO:0000313" key="3">
    <source>
        <dbReference type="Proteomes" id="UP000676336"/>
    </source>
</evidence>
<comment type="caution">
    <text evidence="2">The sequence shown here is derived from an EMBL/GenBank/DDBJ whole genome shotgun (WGS) entry which is preliminary data.</text>
</comment>
<feature type="compositionally biased region" description="Basic residues" evidence="1">
    <location>
        <begin position="54"/>
        <end position="66"/>
    </location>
</feature>